<sequence length="716" mass="81662">MWRTTSRVPPKIKIHGRRSRCTKPPVVPQPPLSTPFEAHPPQQPPPPPPKKGGSFFKFLGVTTLAAGGVVGYAWYDSNFRKQIEDNVPYSKDAFDALFQLIPTSETPKTTDKPGPLIPNISSKPEEESKMRRKVPQTQQSDIPPMPAPPMTAPPPAATTPVATPEKTERERKKEEAERRLKQKEAEEAAENAALEVYIENLTDSCNKVIQQALEKQTEVITTTKQHSEALKKAMDDTSEILNKDSQWQEVSSAYGARLDAVTSSDRLVTQAREQLQKLKNAITEGKSQAMTKKNKILISAQETFNKLNSELNKQDTQVKKVESQSKMMLKYKDLVEQGKKQFQKELESIMPDVKLGQARGKKLTEEELNSLIAHAHRRIEQLQKQLAEQIALEQQRIQQALEQQIQEDDRLSDQRVANEQQKLKNEFVIQKEKWESDSRVVFEQELRQHLARQAAAHSDHLRDVLKIQEKELEQVFERELNTKLIEERQSFHTEVANWIARLRGIESAVEGRAESERVSRKAQQLWLACVALNKALMHGIEDIEVWELKIKPLANEIAAVSDAAGNHPYVKAIVKSIPEVSYKRGVWTDDSLIQRFNKVHRVCRRVAMIDETGGGLGKYFLSYIQSFFIFESVYARVTSDEIELDKLSTYQILANAKYWMDRDDLEMAVRYMNQLQGEPRRVAEEWLKESKLHLETRQATQALMAFASASGLGTIF</sequence>
<feature type="coiled-coil region" evidence="8">
    <location>
        <begin position="365"/>
        <end position="407"/>
    </location>
</feature>
<evidence type="ECO:0000256" key="8">
    <source>
        <dbReference type="SAM" id="Coils"/>
    </source>
</evidence>
<accession>A0A6J8AEM5</accession>
<dbReference type="GO" id="GO:0042407">
    <property type="term" value="P:cristae formation"/>
    <property type="evidence" value="ECO:0007669"/>
    <property type="project" value="TreeGrafter"/>
</dbReference>
<comment type="function">
    <text evidence="7">Component of the MICOS complex, a large protein complex of the mitochondrial inner membrane that plays crucial roles in the maintenance of crista junctions, inner membrane architecture, and formation of contact sites to the outer membrane.</text>
</comment>
<evidence type="ECO:0000256" key="7">
    <source>
        <dbReference type="RuleBase" id="RU363000"/>
    </source>
</evidence>
<feature type="compositionally biased region" description="Basic residues" evidence="9">
    <location>
        <begin position="10"/>
        <end position="21"/>
    </location>
</feature>
<protein>
    <recommendedName>
        <fullName evidence="7">MICOS complex subunit MIC60</fullName>
    </recommendedName>
    <alternativeName>
        <fullName evidence="7">Mitofilin</fullName>
    </alternativeName>
</protein>
<gene>
    <name evidence="10" type="ORF">MCOR_6585</name>
</gene>
<evidence type="ECO:0000256" key="4">
    <source>
        <dbReference type="ARBA" id="ARBA00022989"/>
    </source>
</evidence>
<dbReference type="OrthoDB" id="10261039at2759"/>
<keyword evidence="5 7" id="KW-0496">Mitochondrion</keyword>
<proteinExistence type="inferred from homology"/>
<keyword evidence="6" id="KW-0472">Membrane</keyword>
<name>A0A6J8AEM5_MYTCO</name>
<feature type="coiled-coil region" evidence="8">
    <location>
        <begin position="268"/>
        <end position="324"/>
    </location>
</feature>
<dbReference type="Pfam" id="PF09731">
    <property type="entry name" value="Mitofilin"/>
    <property type="match status" value="1"/>
</dbReference>
<evidence type="ECO:0000313" key="11">
    <source>
        <dbReference type="Proteomes" id="UP000507470"/>
    </source>
</evidence>
<evidence type="ECO:0000256" key="9">
    <source>
        <dbReference type="SAM" id="MobiDB-lite"/>
    </source>
</evidence>
<evidence type="ECO:0000256" key="5">
    <source>
        <dbReference type="ARBA" id="ARBA00023128"/>
    </source>
</evidence>
<dbReference type="PANTHER" id="PTHR15415">
    <property type="entry name" value="MITOFILIN"/>
    <property type="match status" value="1"/>
</dbReference>
<feature type="compositionally biased region" description="Pro residues" evidence="9">
    <location>
        <begin position="41"/>
        <end position="50"/>
    </location>
</feature>
<keyword evidence="3 7" id="KW-0999">Mitochondrion inner membrane</keyword>
<dbReference type="EMBL" id="CACVKT020001214">
    <property type="protein sequence ID" value="CAC5366182.1"/>
    <property type="molecule type" value="Genomic_DNA"/>
</dbReference>
<dbReference type="Proteomes" id="UP000507470">
    <property type="component" value="Unassembled WGS sequence"/>
</dbReference>
<feature type="region of interest" description="Disordered" evidence="9">
    <location>
        <begin position="1"/>
        <end position="54"/>
    </location>
</feature>
<keyword evidence="8" id="KW-0175">Coiled coil</keyword>
<evidence type="ECO:0000313" key="10">
    <source>
        <dbReference type="EMBL" id="CAC5366182.1"/>
    </source>
</evidence>
<reference evidence="10 11" key="1">
    <citation type="submission" date="2020-06" db="EMBL/GenBank/DDBJ databases">
        <authorList>
            <person name="Li R."/>
            <person name="Bekaert M."/>
        </authorList>
    </citation>
    <scope>NUCLEOTIDE SEQUENCE [LARGE SCALE GENOMIC DNA]</scope>
    <source>
        <strain evidence="11">wild</strain>
    </source>
</reference>
<keyword evidence="11" id="KW-1185">Reference proteome</keyword>
<organism evidence="10 11">
    <name type="scientific">Mytilus coruscus</name>
    <name type="common">Sea mussel</name>
    <dbReference type="NCBI Taxonomy" id="42192"/>
    <lineage>
        <taxon>Eukaryota</taxon>
        <taxon>Metazoa</taxon>
        <taxon>Spiralia</taxon>
        <taxon>Lophotrochozoa</taxon>
        <taxon>Mollusca</taxon>
        <taxon>Bivalvia</taxon>
        <taxon>Autobranchia</taxon>
        <taxon>Pteriomorphia</taxon>
        <taxon>Mytilida</taxon>
        <taxon>Mytiloidea</taxon>
        <taxon>Mytilidae</taxon>
        <taxon>Mytilinae</taxon>
        <taxon>Mytilus</taxon>
    </lineage>
</organism>
<feature type="region of interest" description="Disordered" evidence="9">
    <location>
        <begin position="104"/>
        <end position="185"/>
    </location>
</feature>
<keyword evidence="4" id="KW-1133">Transmembrane helix</keyword>
<feature type="compositionally biased region" description="Pro residues" evidence="9">
    <location>
        <begin position="143"/>
        <end position="157"/>
    </location>
</feature>
<evidence type="ECO:0000256" key="6">
    <source>
        <dbReference type="ARBA" id="ARBA00023136"/>
    </source>
</evidence>
<evidence type="ECO:0000256" key="2">
    <source>
        <dbReference type="ARBA" id="ARBA00022692"/>
    </source>
</evidence>
<feature type="compositionally biased region" description="Basic and acidic residues" evidence="9">
    <location>
        <begin position="165"/>
        <end position="185"/>
    </location>
</feature>
<dbReference type="InterPro" id="IPR019133">
    <property type="entry name" value="MIC60"/>
</dbReference>
<dbReference type="GO" id="GO:0061617">
    <property type="term" value="C:MICOS complex"/>
    <property type="evidence" value="ECO:0007669"/>
    <property type="project" value="TreeGrafter"/>
</dbReference>
<dbReference type="AlphaFoldDB" id="A0A6J8AEM5"/>
<dbReference type="PANTHER" id="PTHR15415:SF7">
    <property type="entry name" value="MICOS COMPLEX SUBUNIT MIC60"/>
    <property type="match status" value="1"/>
</dbReference>
<keyword evidence="2 7" id="KW-0812">Transmembrane</keyword>
<comment type="subcellular location">
    <subcellularLocation>
        <location evidence="7">Mitochondrion inner membrane</location>
        <topology evidence="7">Single-pass membrane protein</topology>
    </subcellularLocation>
</comment>
<comment type="similarity">
    <text evidence="1 7">Belongs to the MICOS complex subunit Mic60 family.</text>
</comment>
<comment type="subunit">
    <text evidence="7">Component of the mitochondrial contact site and cristae organizing system (MICOS) complex.</text>
</comment>
<evidence type="ECO:0000256" key="1">
    <source>
        <dbReference type="ARBA" id="ARBA00010877"/>
    </source>
</evidence>
<evidence type="ECO:0000256" key="3">
    <source>
        <dbReference type="ARBA" id="ARBA00022792"/>
    </source>
</evidence>